<dbReference type="Proteomes" id="UP000194632">
    <property type="component" value="Unassembled WGS sequence"/>
</dbReference>
<evidence type="ECO:0000313" key="3">
    <source>
        <dbReference type="Proteomes" id="UP000194632"/>
    </source>
</evidence>
<dbReference type="RefSeq" id="WP_086533950.1">
    <property type="nucleotide sequence ID" value="NZ_JBLKRZ010000001.1"/>
</dbReference>
<keyword evidence="1" id="KW-0812">Transmembrane</keyword>
<comment type="caution">
    <text evidence="2">The sequence shown here is derived from an EMBL/GenBank/DDBJ whole genome shotgun (WGS) entry which is preliminary data.</text>
</comment>
<reference evidence="2 3" key="1">
    <citation type="submission" date="2017-05" db="EMBL/GenBank/DDBJ databases">
        <title>Biotechnological potential of actinobacteria isolated from South African environments.</title>
        <authorList>
            <person name="Le Roes-Hill M."/>
            <person name="Prins A."/>
            <person name="Durrell K.A."/>
        </authorList>
    </citation>
    <scope>NUCLEOTIDE SEQUENCE [LARGE SCALE GENOMIC DNA]</scope>
    <source>
        <strain evidence="2">BS2</strain>
    </source>
</reference>
<keyword evidence="1" id="KW-0472">Membrane</keyword>
<proteinExistence type="predicted"/>
<dbReference type="AlphaFoldDB" id="A0A243QF30"/>
<evidence type="ECO:0000256" key="1">
    <source>
        <dbReference type="SAM" id="Phobius"/>
    </source>
</evidence>
<keyword evidence="1" id="KW-1133">Transmembrane helix</keyword>
<dbReference type="EMBL" id="NGFO01000003">
    <property type="protein sequence ID" value="OUC80254.1"/>
    <property type="molecule type" value="Genomic_DNA"/>
</dbReference>
<dbReference type="GO" id="GO:0005886">
    <property type="term" value="C:plasma membrane"/>
    <property type="evidence" value="ECO:0007669"/>
    <property type="project" value="InterPro"/>
</dbReference>
<dbReference type="Pfam" id="PF09604">
    <property type="entry name" value="Potass_KdpF"/>
    <property type="match status" value="1"/>
</dbReference>
<name>A0A243QF30_9ACTN</name>
<gene>
    <name evidence="2" type="ORF">CA982_03390</name>
</gene>
<organism evidence="2 3">
    <name type="scientific">Gordonia lacunae</name>
    <dbReference type="NCBI Taxonomy" id="417102"/>
    <lineage>
        <taxon>Bacteria</taxon>
        <taxon>Bacillati</taxon>
        <taxon>Actinomycetota</taxon>
        <taxon>Actinomycetes</taxon>
        <taxon>Mycobacteriales</taxon>
        <taxon>Gordoniaceae</taxon>
        <taxon>Gordonia</taxon>
    </lineage>
</organism>
<protein>
    <submittedName>
        <fullName evidence="2">Potassium-transporting ATPase subunit F</fullName>
    </submittedName>
</protein>
<dbReference type="InterPro" id="IPR011726">
    <property type="entry name" value="KdpF"/>
</dbReference>
<feature type="transmembrane region" description="Helical" evidence="1">
    <location>
        <begin position="6"/>
        <end position="28"/>
    </location>
</feature>
<accession>A0A243QF30</accession>
<evidence type="ECO:0000313" key="2">
    <source>
        <dbReference type="EMBL" id="OUC80254.1"/>
    </source>
</evidence>
<keyword evidence="3" id="KW-1185">Reference proteome</keyword>
<dbReference type="GO" id="GO:0008556">
    <property type="term" value="F:P-type potassium transmembrane transporter activity"/>
    <property type="evidence" value="ECO:0007669"/>
    <property type="project" value="InterPro"/>
</dbReference>
<dbReference type="STRING" id="417102.CA982_03390"/>
<sequence>MTADGVTNVVLLALAAATVLFLVVALVFPERF</sequence>